<dbReference type="HOGENOM" id="CLU_101254_0_0_2"/>
<evidence type="ECO:0000256" key="1">
    <source>
        <dbReference type="ARBA" id="ARBA00001966"/>
    </source>
</evidence>
<keyword evidence="6" id="KW-0411">Iron-sulfur</keyword>
<dbReference type="InterPro" id="IPR011604">
    <property type="entry name" value="PDDEXK-like_dom_sf"/>
</dbReference>
<gene>
    <name evidence="7" type="ordered locus">Metho_2377</name>
</gene>
<keyword evidence="2" id="KW-0540">Nuclease</keyword>
<proteinExistence type="predicted"/>
<organism evidence="7 8">
    <name type="scientific">Methanomethylovorans hollandica (strain DSM 15978 / NBRC 107637 / DMS1)</name>
    <dbReference type="NCBI Taxonomy" id="867904"/>
    <lineage>
        <taxon>Archaea</taxon>
        <taxon>Methanobacteriati</taxon>
        <taxon>Methanobacteriota</taxon>
        <taxon>Stenosarchaea group</taxon>
        <taxon>Methanomicrobia</taxon>
        <taxon>Methanosarcinales</taxon>
        <taxon>Methanosarcinaceae</taxon>
        <taxon>Methanomethylovorans</taxon>
    </lineage>
</organism>
<keyword evidence="4" id="KW-0378">Hydrolase</keyword>
<dbReference type="GO" id="GO:0051536">
    <property type="term" value="F:iron-sulfur cluster binding"/>
    <property type="evidence" value="ECO:0007669"/>
    <property type="project" value="UniProtKB-KW"/>
</dbReference>
<dbReference type="Proteomes" id="UP000010866">
    <property type="component" value="Chromosome"/>
</dbReference>
<evidence type="ECO:0000256" key="4">
    <source>
        <dbReference type="ARBA" id="ARBA00022801"/>
    </source>
</evidence>
<evidence type="ECO:0000256" key="5">
    <source>
        <dbReference type="ARBA" id="ARBA00023004"/>
    </source>
</evidence>
<dbReference type="PANTHER" id="PTHR36531:SF6">
    <property type="entry name" value="DNA REPLICATION ATP-DEPENDENT HELICASE_NUCLEASE DNA2"/>
    <property type="match status" value="1"/>
</dbReference>
<dbReference type="AlphaFoldDB" id="L0KYJ8"/>
<keyword evidence="5" id="KW-0408">Iron</keyword>
<evidence type="ECO:0000256" key="6">
    <source>
        <dbReference type="ARBA" id="ARBA00023014"/>
    </source>
</evidence>
<dbReference type="Gene3D" id="3.90.320.10">
    <property type="match status" value="1"/>
</dbReference>
<evidence type="ECO:0000313" key="7">
    <source>
        <dbReference type="EMBL" id="AGB50527.1"/>
    </source>
</evidence>
<evidence type="ECO:0008006" key="9">
    <source>
        <dbReference type="Google" id="ProtNLM"/>
    </source>
</evidence>
<keyword evidence="3" id="KW-0479">Metal-binding</keyword>
<dbReference type="InterPro" id="IPR051827">
    <property type="entry name" value="Cas4_exonuclease"/>
</dbReference>
<dbReference type="GO" id="GO:0016787">
    <property type="term" value="F:hydrolase activity"/>
    <property type="evidence" value="ECO:0007669"/>
    <property type="project" value="UniProtKB-KW"/>
</dbReference>
<dbReference type="KEGG" id="mhz:Metho_2377"/>
<dbReference type="GO" id="GO:0004518">
    <property type="term" value="F:nuclease activity"/>
    <property type="evidence" value="ECO:0007669"/>
    <property type="project" value="UniProtKB-KW"/>
</dbReference>
<reference evidence="8" key="1">
    <citation type="submission" date="2012-02" db="EMBL/GenBank/DDBJ databases">
        <title>Complete sequence of chromosome of Methanomethylovorans hollandica DSM 15978.</title>
        <authorList>
            <person name="Lucas S."/>
            <person name="Copeland A."/>
            <person name="Lapidus A."/>
            <person name="Glavina del Rio T."/>
            <person name="Dalin E."/>
            <person name="Tice H."/>
            <person name="Bruce D."/>
            <person name="Goodwin L."/>
            <person name="Pitluck S."/>
            <person name="Peters L."/>
            <person name="Mikhailova N."/>
            <person name="Held B."/>
            <person name="Kyrpides N."/>
            <person name="Mavromatis K."/>
            <person name="Ivanova N."/>
            <person name="Brettin T."/>
            <person name="Detter J.C."/>
            <person name="Han C."/>
            <person name="Larimer F."/>
            <person name="Land M."/>
            <person name="Hauser L."/>
            <person name="Markowitz V."/>
            <person name="Cheng J.-F."/>
            <person name="Hugenholtz P."/>
            <person name="Woyke T."/>
            <person name="Wu D."/>
            <person name="Spring S."/>
            <person name="Schroeder M."/>
            <person name="Brambilla E."/>
            <person name="Klenk H.-P."/>
            <person name="Eisen J.A."/>
        </authorList>
    </citation>
    <scope>NUCLEOTIDE SEQUENCE [LARGE SCALE GENOMIC DNA]</scope>
    <source>
        <strain evidence="8">DSM 15978 / NBRC 107637 / DMS1</strain>
    </source>
</reference>
<sequence>MTNKLYKAVITYLGIYIKTALYYKCMSLKNVEQNMNVSDITLYLKCPRKVYYSKRSQKKRSNDNVSYVEHLLLKEFGLRYPQLLEHFSSKADDMKDIIQSEFNEICVELSIIYASELEGVSESTIMDAINNIQVCIEDVSCNIKGMLADTHNMLLVKALCGMELEPVLYGSKMKVSGIPAGMINLDGSHVPVIIKTGKCPEYGIWADDRLHMAAFSMLAQEVHNKPIDDGIVIYSRSGCIRPSKIRANDKRQVLGICSHIRKIKEGFLPERKQTPLCEDCEFLESCEIKYSLASKFF</sequence>
<protein>
    <recommendedName>
        <fullName evidence="9">RecB family exonuclease</fullName>
    </recommendedName>
</protein>
<evidence type="ECO:0000256" key="2">
    <source>
        <dbReference type="ARBA" id="ARBA00022722"/>
    </source>
</evidence>
<evidence type="ECO:0000313" key="8">
    <source>
        <dbReference type="Proteomes" id="UP000010866"/>
    </source>
</evidence>
<evidence type="ECO:0000256" key="3">
    <source>
        <dbReference type="ARBA" id="ARBA00022723"/>
    </source>
</evidence>
<keyword evidence="8" id="KW-1185">Reference proteome</keyword>
<dbReference type="GO" id="GO:0046872">
    <property type="term" value="F:metal ion binding"/>
    <property type="evidence" value="ECO:0007669"/>
    <property type="project" value="UniProtKB-KW"/>
</dbReference>
<dbReference type="PANTHER" id="PTHR36531">
    <property type="entry name" value="CRISPR-ASSOCIATED EXONUCLEASE CAS4"/>
    <property type="match status" value="1"/>
</dbReference>
<accession>L0KYJ8</accession>
<comment type="cofactor">
    <cofactor evidence="1">
        <name>[4Fe-4S] cluster</name>
        <dbReference type="ChEBI" id="CHEBI:49883"/>
    </cofactor>
</comment>
<dbReference type="STRING" id="867904.Metho_2377"/>
<dbReference type="EMBL" id="CP003362">
    <property type="protein sequence ID" value="AGB50527.1"/>
    <property type="molecule type" value="Genomic_DNA"/>
</dbReference>
<name>L0KYJ8_METHD</name>